<name>B9S299_RICCO</name>
<organism evidence="4 5">
    <name type="scientific">Ricinus communis</name>
    <name type="common">Castor bean</name>
    <dbReference type="NCBI Taxonomy" id="3988"/>
    <lineage>
        <taxon>Eukaryota</taxon>
        <taxon>Viridiplantae</taxon>
        <taxon>Streptophyta</taxon>
        <taxon>Embryophyta</taxon>
        <taxon>Tracheophyta</taxon>
        <taxon>Spermatophyta</taxon>
        <taxon>Magnoliopsida</taxon>
        <taxon>eudicotyledons</taxon>
        <taxon>Gunneridae</taxon>
        <taxon>Pentapetalae</taxon>
        <taxon>rosids</taxon>
        <taxon>fabids</taxon>
        <taxon>Malpighiales</taxon>
        <taxon>Euphorbiaceae</taxon>
        <taxon>Acalyphoideae</taxon>
        <taxon>Acalypheae</taxon>
        <taxon>Ricinus</taxon>
    </lineage>
</organism>
<dbReference type="eggNOG" id="KOG1187">
    <property type="taxonomic scope" value="Eukaryota"/>
</dbReference>
<evidence type="ECO:0000256" key="1">
    <source>
        <dbReference type="ARBA" id="ARBA00004236"/>
    </source>
</evidence>
<accession>B9S299</accession>
<dbReference type="Gene3D" id="3.30.200.20">
    <property type="entry name" value="Phosphorylase Kinase, domain 1"/>
    <property type="match status" value="1"/>
</dbReference>
<dbReference type="GO" id="GO:0005524">
    <property type="term" value="F:ATP binding"/>
    <property type="evidence" value="ECO:0007669"/>
    <property type="project" value="InterPro"/>
</dbReference>
<keyword evidence="5" id="KW-1185">Reference proteome</keyword>
<dbReference type="GO" id="GO:0005886">
    <property type="term" value="C:plasma membrane"/>
    <property type="evidence" value="ECO:0007669"/>
    <property type="project" value="UniProtKB-SubCell"/>
</dbReference>
<dbReference type="PROSITE" id="PS00108">
    <property type="entry name" value="PROTEIN_KINASE_ST"/>
    <property type="match status" value="1"/>
</dbReference>
<dbReference type="InterPro" id="IPR001245">
    <property type="entry name" value="Ser-Thr/Tyr_kinase_cat_dom"/>
</dbReference>
<dbReference type="Gene3D" id="1.10.510.10">
    <property type="entry name" value="Transferase(Phosphotransferase) domain 1"/>
    <property type="match status" value="1"/>
</dbReference>
<dbReference type="PIRSF" id="PIRSF000654">
    <property type="entry name" value="Integrin-linked_kinase"/>
    <property type="match status" value="1"/>
</dbReference>
<feature type="domain" description="Protein kinase" evidence="3">
    <location>
        <begin position="1"/>
        <end position="231"/>
    </location>
</feature>
<dbReference type="PROSITE" id="PS50011">
    <property type="entry name" value="PROTEIN_KINASE_DOM"/>
    <property type="match status" value="1"/>
</dbReference>
<evidence type="ECO:0000313" key="4">
    <source>
        <dbReference type="EMBL" id="EEF42173.1"/>
    </source>
</evidence>
<reference evidence="5" key="1">
    <citation type="journal article" date="2010" name="Nat. Biotechnol.">
        <title>Draft genome sequence of the oilseed species Ricinus communis.</title>
        <authorList>
            <person name="Chan A.P."/>
            <person name="Crabtree J."/>
            <person name="Zhao Q."/>
            <person name="Lorenzi H."/>
            <person name="Orvis J."/>
            <person name="Puiu D."/>
            <person name="Melake-Berhan A."/>
            <person name="Jones K.M."/>
            <person name="Redman J."/>
            <person name="Chen G."/>
            <person name="Cahoon E.B."/>
            <person name="Gedil M."/>
            <person name="Stanke M."/>
            <person name="Haas B.J."/>
            <person name="Wortman J.R."/>
            <person name="Fraser-Liggett C.M."/>
            <person name="Ravel J."/>
            <person name="Rabinowicz P.D."/>
        </authorList>
    </citation>
    <scope>NUCLEOTIDE SEQUENCE [LARGE SCALE GENOMIC DNA]</scope>
    <source>
        <strain evidence="5">cv. Hale</strain>
    </source>
</reference>
<dbReference type="InParanoid" id="B9S299"/>
<dbReference type="InterPro" id="IPR011009">
    <property type="entry name" value="Kinase-like_dom_sf"/>
</dbReference>
<dbReference type="InterPro" id="IPR050823">
    <property type="entry name" value="Plant_Ser_Thr_Prot_Kinase"/>
</dbReference>
<keyword evidence="2" id="KW-1003">Cell membrane</keyword>
<dbReference type="InterPro" id="IPR000719">
    <property type="entry name" value="Prot_kinase_dom"/>
</dbReference>
<dbReference type="FunFam" id="1.10.510.10:FF:000095">
    <property type="entry name" value="protein STRUBBELIG-RECEPTOR FAMILY 8"/>
    <property type="match status" value="1"/>
</dbReference>
<dbReference type="SUPFAM" id="SSF56112">
    <property type="entry name" value="Protein kinase-like (PK-like)"/>
    <property type="match status" value="1"/>
</dbReference>
<dbReference type="GO" id="GO:0004672">
    <property type="term" value="F:protein kinase activity"/>
    <property type="evidence" value="ECO:0007669"/>
    <property type="project" value="InterPro"/>
</dbReference>
<keyword evidence="2" id="KW-0472">Membrane</keyword>
<dbReference type="InterPro" id="IPR008271">
    <property type="entry name" value="Ser/Thr_kinase_AS"/>
</dbReference>
<evidence type="ECO:0000259" key="3">
    <source>
        <dbReference type="PROSITE" id="PS50011"/>
    </source>
</evidence>
<dbReference type="STRING" id="3988.B9S299"/>
<dbReference type="Proteomes" id="UP000008311">
    <property type="component" value="Unassembled WGS sequence"/>
</dbReference>
<keyword evidence="4" id="KW-0808">Transferase</keyword>
<comment type="subcellular location">
    <subcellularLocation>
        <location evidence="1">Cell membrane</location>
    </subcellularLocation>
</comment>
<dbReference type="EMBL" id="EQ973849">
    <property type="protein sequence ID" value="EEF42173.1"/>
    <property type="molecule type" value="Genomic_DNA"/>
</dbReference>
<evidence type="ECO:0000256" key="2">
    <source>
        <dbReference type="ARBA" id="ARBA00022475"/>
    </source>
</evidence>
<proteinExistence type="predicted"/>
<keyword evidence="4" id="KW-0418">Kinase</keyword>
<gene>
    <name evidence="4" type="ORF">RCOM_0697610</name>
</gene>
<dbReference type="AlphaFoldDB" id="B9S299"/>
<evidence type="ECO:0000313" key="5">
    <source>
        <dbReference type="Proteomes" id="UP000008311"/>
    </source>
</evidence>
<dbReference type="Pfam" id="PF07714">
    <property type="entry name" value="PK_Tyr_Ser-Thr"/>
    <property type="match status" value="1"/>
</dbReference>
<protein>
    <submittedName>
        <fullName evidence="4">Serine-threonine protein kinase, plant-type, putative</fullName>
    </submittedName>
</protein>
<sequence length="250" mass="28160">MVVLQLLSKVLEEIEHKATTSGWSNEMRFLSRLNHPNIVKLLGYCCEQNDTELDWWRRVGIALEAARGLAYLHTRRKPVMHRDLKASNVLLGTDFSAKLSDFGLAKSGPQGEESHVTTRVLGTRGYFAPEYVATGRLTLKADVFRFGVVLLEILSGCAVKKHSDGLPGSFAQWAKPHLSNKLELHHVIDKKLRSIPMEEARDFAAIILRCLSSNPKTRPTMTEVVADLELLQQSMDSHNAADLQYLRTRR</sequence>
<dbReference type="SMART" id="SM00220">
    <property type="entry name" value="S_TKc"/>
    <property type="match status" value="1"/>
</dbReference>
<dbReference type="PANTHER" id="PTHR45621">
    <property type="entry name" value="OS01G0588500 PROTEIN-RELATED"/>
    <property type="match status" value="1"/>
</dbReference>